<keyword evidence="3" id="KW-0862">Zinc</keyword>
<evidence type="ECO:0000259" key="6">
    <source>
        <dbReference type="PROSITE" id="PS51292"/>
    </source>
</evidence>
<dbReference type="CDD" id="cd16495">
    <property type="entry name" value="RING_CH-C4HC3_MARCH"/>
    <property type="match status" value="1"/>
</dbReference>
<dbReference type="Pfam" id="PF12906">
    <property type="entry name" value="RINGv"/>
    <property type="match status" value="1"/>
</dbReference>
<evidence type="ECO:0000256" key="5">
    <source>
        <dbReference type="SAM" id="Phobius"/>
    </source>
</evidence>
<dbReference type="SMART" id="SM00744">
    <property type="entry name" value="RINGv"/>
    <property type="match status" value="1"/>
</dbReference>
<dbReference type="GO" id="GO:0016567">
    <property type="term" value="P:protein ubiquitination"/>
    <property type="evidence" value="ECO:0007669"/>
    <property type="project" value="TreeGrafter"/>
</dbReference>
<feature type="region of interest" description="Disordered" evidence="4">
    <location>
        <begin position="282"/>
        <end position="304"/>
    </location>
</feature>
<keyword evidence="5" id="KW-1133">Transmembrane helix</keyword>
<dbReference type="GO" id="GO:0008270">
    <property type="term" value="F:zinc ion binding"/>
    <property type="evidence" value="ECO:0007669"/>
    <property type="project" value="UniProtKB-KW"/>
</dbReference>
<dbReference type="SUPFAM" id="SSF57850">
    <property type="entry name" value="RING/U-box"/>
    <property type="match status" value="1"/>
</dbReference>
<evidence type="ECO:0000313" key="7">
    <source>
        <dbReference type="EMBL" id="SZX67750.1"/>
    </source>
</evidence>
<reference evidence="7 8" key="1">
    <citation type="submission" date="2016-10" db="EMBL/GenBank/DDBJ databases">
        <authorList>
            <person name="Cai Z."/>
        </authorList>
    </citation>
    <scope>NUCLEOTIDE SEQUENCE [LARGE SCALE GENOMIC DNA]</scope>
</reference>
<dbReference type="Proteomes" id="UP000256970">
    <property type="component" value="Unassembled WGS sequence"/>
</dbReference>
<dbReference type="InterPro" id="IPR011016">
    <property type="entry name" value="Znf_RING-CH"/>
</dbReference>
<accession>A0A383VS84</accession>
<dbReference type="STRING" id="3088.A0A383VS84"/>
<dbReference type="Gene3D" id="3.30.40.10">
    <property type="entry name" value="Zinc/RING finger domain, C3HC4 (zinc finger)"/>
    <property type="match status" value="1"/>
</dbReference>
<dbReference type="PANTHER" id="PTHR23012">
    <property type="entry name" value="RING/FYVE/PHD ZINC FINGER DOMAIN-CONTAINING"/>
    <property type="match status" value="1"/>
</dbReference>
<name>A0A383VS84_TETOB</name>
<dbReference type="GO" id="GO:0004842">
    <property type="term" value="F:ubiquitin-protein transferase activity"/>
    <property type="evidence" value="ECO:0007669"/>
    <property type="project" value="TreeGrafter"/>
</dbReference>
<evidence type="ECO:0000313" key="8">
    <source>
        <dbReference type="Proteomes" id="UP000256970"/>
    </source>
</evidence>
<dbReference type="AlphaFoldDB" id="A0A383VS84"/>
<evidence type="ECO:0000256" key="2">
    <source>
        <dbReference type="ARBA" id="ARBA00022771"/>
    </source>
</evidence>
<dbReference type="PANTHER" id="PTHR23012:SF215">
    <property type="entry name" value="RING_FYVE_PHD ZINC FINGER SUPERFAMILY PROTEIN"/>
    <property type="match status" value="1"/>
</dbReference>
<proteinExistence type="predicted"/>
<dbReference type="InterPro" id="IPR033275">
    <property type="entry name" value="MARCH-like"/>
</dbReference>
<keyword evidence="5" id="KW-0812">Transmembrane</keyword>
<keyword evidence="2" id="KW-0863">Zinc-finger</keyword>
<dbReference type="GO" id="GO:0016020">
    <property type="term" value="C:membrane"/>
    <property type="evidence" value="ECO:0007669"/>
    <property type="project" value="TreeGrafter"/>
</dbReference>
<evidence type="ECO:0000256" key="4">
    <source>
        <dbReference type="SAM" id="MobiDB-lite"/>
    </source>
</evidence>
<evidence type="ECO:0000256" key="3">
    <source>
        <dbReference type="ARBA" id="ARBA00022833"/>
    </source>
</evidence>
<feature type="transmembrane region" description="Helical" evidence="5">
    <location>
        <begin position="315"/>
        <end position="336"/>
    </location>
</feature>
<feature type="domain" description="RING-CH-type" evidence="6">
    <location>
        <begin position="197"/>
        <end position="257"/>
    </location>
</feature>
<dbReference type="InterPro" id="IPR013083">
    <property type="entry name" value="Znf_RING/FYVE/PHD"/>
</dbReference>
<protein>
    <recommendedName>
        <fullName evidence="6">RING-CH-type domain-containing protein</fullName>
    </recommendedName>
</protein>
<keyword evidence="1" id="KW-0479">Metal-binding</keyword>
<feature type="region of interest" description="Disordered" evidence="4">
    <location>
        <begin position="1"/>
        <end position="33"/>
    </location>
</feature>
<feature type="compositionally biased region" description="Basic and acidic residues" evidence="4">
    <location>
        <begin position="1"/>
        <end position="23"/>
    </location>
</feature>
<gene>
    <name evidence="7" type="ORF">BQ4739_LOCUS8111</name>
</gene>
<evidence type="ECO:0000256" key="1">
    <source>
        <dbReference type="ARBA" id="ARBA00022723"/>
    </source>
</evidence>
<organism evidence="7 8">
    <name type="scientific">Tetradesmus obliquus</name>
    <name type="common">Green alga</name>
    <name type="synonym">Acutodesmus obliquus</name>
    <dbReference type="NCBI Taxonomy" id="3088"/>
    <lineage>
        <taxon>Eukaryota</taxon>
        <taxon>Viridiplantae</taxon>
        <taxon>Chlorophyta</taxon>
        <taxon>core chlorophytes</taxon>
        <taxon>Chlorophyceae</taxon>
        <taxon>CS clade</taxon>
        <taxon>Sphaeropleales</taxon>
        <taxon>Scenedesmaceae</taxon>
        <taxon>Tetradesmus</taxon>
    </lineage>
</organism>
<dbReference type="EMBL" id="FNXT01000810">
    <property type="protein sequence ID" value="SZX67750.1"/>
    <property type="molecule type" value="Genomic_DNA"/>
</dbReference>
<sequence>MPGVDVRDVASKSDQLPRLHLEGSSKAGGAADCDASTSKQLQQQQHFKGAAQTACASSSCSAHPPQQLQHAAAPAGDVAITVSPTTGAADADVVRLAATSDQHHTMQPPAAAAAAVRNGSSSDNEFVVIELQPAAGDPSQPGRAAELTAPPAAAAAAALPRSSSTASLRARLQVLRAASLARSSFGAASAAGSSVADSQLGQRECRICLQADFQEDIVTPCSCSGSVQYAHLECLKAWVAERCNLQCELCGKQYRPELQQQLEAMIDPRKLRARQRRAAAAAANGHGVGGADMGQQFGEGDDDGEPPQQISWTRFWVHLGILVMLLVAVLYLSLFVNVGASDNFWLMFLWRAITVILPLFLIIRCVAALYTWRQQYLAQAAARER</sequence>
<dbReference type="PROSITE" id="PS51292">
    <property type="entry name" value="ZF_RING_CH"/>
    <property type="match status" value="1"/>
</dbReference>
<keyword evidence="8" id="KW-1185">Reference proteome</keyword>
<feature type="transmembrane region" description="Helical" evidence="5">
    <location>
        <begin position="348"/>
        <end position="370"/>
    </location>
</feature>
<keyword evidence="5" id="KW-0472">Membrane</keyword>